<evidence type="ECO:0000313" key="1">
    <source>
        <dbReference type="EMBL" id="GAA0611027.1"/>
    </source>
</evidence>
<reference evidence="1 2" key="1">
    <citation type="journal article" date="2019" name="Int. J. Syst. Evol. Microbiol.">
        <title>The Global Catalogue of Microorganisms (GCM) 10K type strain sequencing project: providing services to taxonomists for standard genome sequencing and annotation.</title>
        <authorList>
            <consortium name="The Broad Institute Genomics Platform"/>
            <consortium name="The Broad Institute Genome Sequencing Center for Infectious Disease"/>
            <person name="Wu L."/>
            <person name="Ma J."/>
        </authorList>
    </citation>
    <scope>NUCLEOTIDE SEQUENCE [LARGE SCALE GENOMIC DNA]</scope>
    <source>
        <strain evidence="1 2">JCM 15395</strain>
    </source>
</reference>
<dbReference type="EMBL" id="BAAADS010000025">
    <property type="protein sequence ID" value="GAA0611027.1"/>
    <property type="molecule type" value="Genomic_DNA"/>
</dbReference>
<dbReference type="Proteomes" id="UP001500866">
    <property type="component" value="Unassembled WGS sequence"/>
</dbReference>
<comment type="caution">
    <text evidence="1">The sequence shown here is derived from an EMBL/GenBank/DDBJ whole genome shotgun (WGS) entry which is preliminary data.</text>
</comment>
<name>A0ABN1GGL4_9BACI</name>
<sequence>MKLEWAEQALEGFRNIRSQHYTQLRLQNIKNACSKIFKKKSLFLVQVFQ</sequence>
<protein>
    <submittedName>
        <fullName evidence="1">Uncharacterized protein</fullName>
    </submittedName>
</protein>
<organism evidence="1 2">
    <name type="scientific">Virgibacillus siamensis</name>
    <dbReference type="NCBI Taxonomy" id="480071"/>
    <lineage>
        <taxon>Bacteria</taxon>
        <taxon>Bacillati</taxon>
        <taxon>Bacillota</taxon>
        <taxon>Bacilli</taxon>
        <taxon>Bacillales</taxon>
        <taxon>Bacillaceae</taxon>
        <taxon>Virgibacillus</taxon>
    </lineage>
</organism>
<accession>A0ABN1GGL4</accession>
<gene>
    <name evidence="1" type="ORF">GCM10009001_30330</name>
</gene>
<proteinExistence type="predicted"/>
<evidence type="ECO:0000313" key="2">
    <source>
        <dbReference type="Proteomes" id="UP001500866"/>
    </source>
</evidence>
<keyword evidence="2" id="KW-1185">Reference proteome</keyword>